<evidence type="ECO:0000313" key="2">
    <source>
        <dbReference type="Proteomes" id="UP000265703"/>
    </source>
</evidence>
<sequence>MPTAKDLLRDQKSSIKVKRPPNLNIIYTNRLNKFGLLEIIRKFCEQHGINKQKLIPLSKKVSKILWNELLSDQHRKFFEKLALEVSKEHKILYPTYKYQPKRKRNNYSTFRSYEP</sequence>
<evidence type="ECO:0000313" key="1">
    <source>
        <dbReference type="EMBL" id="RIA94976.1"/>
    </source>
</evidence>
<dbReference type="EMBL" id="QKYT01000070">
    <property type="protein sequence ID" value="RIA94976.1"/>
    <property type="molecule type" value="Genomic_DNA"/>
</dbReference>
<dbReference type="OrthoDB" id="2329796at2759"/>
<comment type="caution">
    <text evidence="1">The sequence shown here is derived from an EMBL/GenBank/DDBJ whole genome shotgun (WGS) entry which is preliminary data.</text>
</comment>
<dbReference type="AlphaFoldDB" id="A0A397TDD9"/>
<dbReference type="InterPro" id="IPR036910">
    <property type="entry name" value="HMG_box_dom_sf"/>
</dbReference>
<name>A0A397TDD9_9GLOM</name>
<gene>
    <name evidence="1" type="ORF">C1645_758795</name>
</gene>
<dbReference type="Proteomes" id="UP000265703">
    <property type="component" value="Unassembled WGS sequence"/>
</dbReference>
<dbReference type="STRING" id="658196.A0A397TDD9"/>
<keyword evidence="2" id="KW-1185">Reference proteome</keyword>
<dbReference type="Gene3D" id="1.10.30.10">
    <property type="entry name" value="High mobility group box domain"/>
    <property type="match status" value="1"/>
</dbReference>
<accession>A0A397TDD9</accession>
<reference evidence="1 2" key="1">
    <citation type="submission" date="2018-06" db="EMBL/GenBank/DDBJ databases">
        <title>Comparative genomics reveals the genomic features of Rhizophagus irregularis, R. cerebriforme, R. diaphanum and Gigaspora rosea, and their symbiotic lifestyle signature.</title>
        <authorList>
            <person name="Morin E."/>
            <person name="San Clemente H."/>
            <person name="Chen E.C.H."/>
            <person name="De La Providencia I."/>
            <person name="Hainaut M."/>
            <person name="Kuo A."/>
            <person name="Kohler A."/>
            <person name="Murat C."/>
            <person name="Tang N."/>
            <person name="Roy S."/>
            <person name="Loubradou J."/>
            <person name="Henrissat B."/>
            <person name="Grigoriev I.V."/>
            <person name="Corradi N."/>
            <person name="Roux C."/>
            <person name="Martin F.M."/>
        </authorList>
    </citation>
    <scope>NUCLEOTIDE SEQUENCE [LARGE SCALE GENOMIC DNA]</scope>
    <source>
        <strain evidence="1 2">DAOM 227022</strain>
    </source>
</reference>
<organism evidence="1 2">
    <name type="scientific">Glomus cerebriforme</name>
    <dbReference type="NCBI Taxonomy" id="658196"/>
    <lineage>
        <taxon>Eukaryota</taxon>
        <taxon>Fungi</taxon>
        <taxon>Fungi incertae sedis</taxon>
        <taxon>Mucoromycota</taxon>
        <taxon>Glomeromycotina</taxon>
        <taxon>Glomeromycetes</taxon>
        <taxon>Glomerales</taxon>
        <taxon>Glomeraceae</taxon>
        <taxon>Glomus</taxon>
    </lineage>
</organism>
<dbReference type="SUPFAM" id="SSF47095">
    <property type="entry name" value="HMG-box"/>
    <property type="match status" value="1"/>
</dbReference>
<evidence type="ECO:0008006" key="3">
    <source>
        <dbReference type="Google" id="ProtNLM"/>
    </source>
</evidence>
<proteinExistence type="predicted"/>
<protein>
    <recommendedName>
        <fullName evidence="3">HMG box domain-containing protein</fullName>
    </recommendedName>
</protein>